<dbReference type="RefSeq" id="WP_255045243.1">
    <property type="nucleotide sequence ID" value="NZ_JANEYT010000116.1"/>
</dbReference>
<dbReference type="PANTHER" id="PTHR38037:SF2">
    <property type="entry name" value="ATP-DEPENDENT ZINC PROTEASE DOMAIN-CONTAINING PROTEIN-RELATED"/>
    <property type="match status" value="1"/>
</dbReference>
<comment type="caution">
    <text evidence="3">The sequence shown here is derived from an EMBL/GenBank/DDBJ whole genome shotgun (WGS) entry which is preliminary data.</text>
</comment>
<protein>
    <submittedName>
        <fullName evidence="3">RimK/LysX family protein</fullName>
    </submittedName>
</protein>
<reference evidence="3 4" key="1">
    <citation type="submission" date="2022-07" db="EMBL/GenBank/DDBJ databases">
        <title>Photobacterium pectinilyticum sp. nov., a marine bacterium isolated from surface seawater of Qingdao offshore.</title>
        <authorList>
            <person name="Wang X."/>
        </authorList>
    </citation>
    <scope>NUCLEOTIDE SEQUENCE [LARGE SCALE GENOMIC DNA]</scope>
    <source>
        <strain evidence="3 4">ZSDE20</strain>
    </source>
</reference>
<evidence type="ECO:0000313" key="4">
    <source>
        <dbReference type="Proteomes" id="UP001524460"/>
    </source>
</evidence>
<dbReference type="InterPro" id="IPR008503">
    <property type="entry name" value="Asp_endopeptidase"/>
</dbReference>
<dbReference type="Proteomes" id="UP001524460">
    <property type="component" value="Unassembled WGS sequence"/>
</dbReference>
<sequence>MLKVQGSKGAFVSVISLMLSAGVSASEHTQGHVQGDAAQTCGIETDKKVIGQKETFYLPVANLNFRSRIDTGATRTSLHATNIEIEDFSNEAEDNIGKMINFITANEQGESVHMRKKITHVRQIQNSLGTEMRYSVKLDLSLATRDYSVEANLKDRSLMSDKLLIGRNLLACNYVVDVSKATVFGI</sequence>
<keyword evidence="4" id="KW-1185">Reference proteome</keyword>
<dbReference type="SUPFAM" id="SSF50630">
    <property type="entry name" value="Acid proteases"/>
    <property type="match status" value="1"/>
</dbReference>
<keyword evidence="1" id="KW-0732">Signal</keyword>
<name>A0ABT1N8Q5_9GAMM</name>
<proteinExistence type="predicted"/>
<organism evidence="3 4">
    <name type="scientific">Photobacterium pectinilyticum</name>
    <dbReference type="NCBI Taxonomy" id="2906793"/>
    <lineage>
        <taxon>Bacteria</taxon>
        <taxon>Pseudomonadati</taxon>
        <taxon>Pseudomonadota</taxon>
        <taxon>Gammaproteobacteria</taxon>
        <taxon>Vibrionales</taxon>
        <taxon>Vibrionaceae</taxon>
        <taxon>Photobacterium</taxon>
    </lineage>
</organism>
<feature type="signal peptide" evidence="1">
    <location>
        <begin position="1"/>
        <end position="25"/>
    </location>
</feature>
<dbReference type="Gene3D" id="2.40.70.10">
    <property type="entry name" value="Acid Proteases"/>
    <property type="match status" value="1"/>
</dbReference>
<dbReference type="Pfam" id="PF05618">
    <property type="entry name" value="Zn_protease"/>
    <property type="match status" value="1"/>
</dbReference>
<gene>
    <name evidence="3" type="ORF">NHN17_24185</name>
</gene>
<evidence type="ECO:0000313" key="3">
    <source>
        <dbReference type="EMBL" id="MCQ1061144.1"/>
    </source>
</evidence>
<evidence type="ECO:0000256" key="1">
    <source>
        <dbReference type="SAM" id="SignalP"/>
    </source>
</evidence>
<feature type="domain" description="Retropepsin-like aspartic endopeptidase" evidence="2">
    <location>
        <begin position="49"/>
        <end position="182"/>
    </location>
</feature>
<dbReference type="InterPro" id="IPR021109">
    <property type="entry name" value="Peptidase_aspartic_dom_sf"/>
</dbReference>
<dbReference type="PANTHER" id="PTHR38037">
    <property type="entry name" value="ZN_PROTEASE DOMAIN-CONTAINING PROTEIN"/>
    <property type="match status" value="1"/>
</dbReference>
<accession>A0ABT1N8Q5</accession>
<feature type="chain" id="PRO_5046277594" evidence="1">
    <location>
        <begin position="26"/>
        <end position="186"/>
    </location>
</feature>
<evidence type="ECO:0000259" key="2">
    <source>
        <dbReference type="Pfam" id="PF05618"/>
    </source>
</evidence>
<dbReference type="EMBL" id="JANEYT010000116">
    <property type="protein sequence ID" value="MCQ1061144.1"/>
    <property type="molecule type" value="Genomic_DNA"/>
</dbReference>